<dbReference type="AlphaFoldDB" id="A0A1A3H6B4"/>
<gene>
    <name evidence="3" type="ORF">A5630_19455</name>
</gene>
<dbReference type="PANTHER" id="PTHR43236:SF2">
    <property type="entry name" value="BLL0069 PROTEIN"/>
    <property type="match status" value="1"/>
</dbReference>
<dbReference type="CDD" id="cd00093">
    <property type="entry name" value="HTH_XRE"/>
    <property type="match status" value="1"/>
</dbReference>
<dbReference type="InterPro" id="IPR052345">
    <property type="entry name" value="Rad_response_metalloprotease"/>
</dbReference>
<name>A0A1A3H6B4_MYCMU</name>
<dbReference type="PROSITE" id="PS50943">
    <property type="entry name" value="HTH_CROC1"/>
    <property type="match status" value="1"/>
</dbReference>
<dbReference type="PANTHER" id="PTHR43236">
    <property type="entry name" value="ANTITOXIN HIGA1"/>
    <property type="match status" value="1"/>
</dbReference>
<dbReference type="SMART" id="SM00530">
    <property type="entry name" value="HTH_XRE"/>
    <property type="match status" value="1"/>
</dbReference>
<dbReference type="InterPro" id="IPR001387">
    <property type="entry name" value="Cro/C1-type_HTH"/>
</dbReference>
<dbReference type="Pfam" id="PF01381">
    <property type="entry name" value="HTH_3"/>
    <property type="match status" value="1"/>
</dbReference>
<evidence type="ECO:0000313" key="3">
    <source>
        <dbReference type="EMBL" id="OBJ43189.1"/>
    </source>
</evidence>
<sequence length="367" mass="40790">MMTTESLEPDYAVPPGDTLAEWLEERRMKQAEFASRINISEKALSQIISGSAPLTRATAAKLELVTGIAARTWNNLEALYQDDRARISQRSEFERHSDWLAEMPATALRKLGIITSTNHDKAALVRQLLEFFGVSDPDAWRRLWLGEQAVALRQSPAFTADPAAVAAWLRLGELEAEQFEVAAFSAARLRASLPELRALTRQPDPAVFVDRMVHVAAECGVAVVFVPEIPGARCSGAARWVHSRPIVQLSLRFGTDDHLWFTFFHELAHILLHGKKDVFISDGSTDHDTHGDKELEADVFARDLLIPRRFADELPNLLSLNAIREFADRIGVSAGVVVGRLQHDGVIGFDVGQSLKVRYTLADHSEK</sequence>
<evidence type="ECO:0000256" key="1">
    <source>
        <dbReference type="ARBA" id="ARBA00007227"/>
    </source>
</evidence>
<organism evidence="3 4">
    <name type="scientific">Mycolicibacterium mucogenicum</name>
    <name type="common">Mycobacterium mucogenicum</name>
    <dbReference type="NCBI Taxonomy" id="56689"/>
    <lineage>
        <taxon>Bacteria</taxon>
        <taxon>Bacillati</taxon>
        <taxon>Actinomycetota</taxon>
        <taxon>Actinomycetes</taxon>
        <taxon>Mycobacteriales</taxon>
        <taxon>Mycobacteriaceae</taxon>
        <taxon>Mycolicibacterium</taxon>
    </lineage>
</organism>
<reference evidence="4" key="1">
    <citation type="submission" date="2016-06" db="EMBL/GenBank/DDBJ databases">
        <authorList>
            <person name="Sutton G."/>
            <person name="Brinkac L."/>
            <person name="Sanka R."/>
            <person name="Adams M."/>
            <person name="Lau E."/>
            <person name="Garcia-Basteiro A."/>
            <person name="Lopez-Varela E."/>
            <person name="Palencia S."/>
        </authorList>
    </citation>
    <scope>NUCLEOTIDE SEQUENCE [LARGE SCALE GENOMIC DNA]</scope>
    <source>
        <strain evidence="4">1127319.6</strain>
    </source>
</reference>
<dbReference type="OrthoDB" id="3174593at2"/>
<accession>A0A1A3H6B4</accession>
<dbReference type="Gene3D" id="1.10.10.2910">
    <property type="match status" value="1"/>
</dbReference>
<dbReference type="EMBL" id="LZLC01000082">
    <property type="protein sequence ID" value="OBJ43189.1"/>
    <property type="molecule type" value="Genomic_DNA"/>
</dbReference>
<dbReference type="InterPro" id="IPR010982">
    <property type="entry name" value="Lambda_DNA-bd_dom_sf"/>
</dbReference>
<feature type="domain" description="HTH cro/C1-type" evidence="2">
    <location>
        <begin position="19"/>
        <end position="73"/>
    </location>
</feature>
<dbReference type="Proteomes" id="UP000093898">
    <property type="component" value="Unassembled WGS sequence"/>
</dbReference>
<protein>
    <recommendedName>
        <fullName evidence="2">HTH cro/C1-type domain-containing protein</fullName>
    </recommendedName>
</protein>
<dbReference type="Pfam" id="PF06114">
    <property type="entry name" value="Peptidase_M78"/>
    <property type="match status" value="1"/>
</dbReference>
<comment type="caution">
    <text evidence="3">The sequence shown here is derived from an EMBL/GenBank/DDBJ whole genome shotgun (WGS) entry which is preliminary data.</text>
</comment>
<proteinExistence type="inferred from homology"/>
<comment type="similarity">
    <text evidence="1">Belongs to the short-chain fatty acyl-CoA assimilation regulator (ScfR) family.</text>
</comment>
<dbReference type="GO" id="GO:0003677">
    <property type="term" value="F:DNA binding"/>
    <property type="evidence" value="ECO:0007669"/>
    <property type="project" value="InterPro"/>
</dbReference>
<evidence type="ECO:0000313" key="4">
    <source>
        <dbReference type="Proteomes" id="UP000093898"/>
    </source>
</evidence>
<evidence type="ECO:0000259" key="2">
    <source>
        <dbReference type="PROSITE" id="PS50943"/>
    </source>
</evidence>
<dbReference type="InterPro" id="IPR010359">
    <property type="entry name" value="IrrE_HExxH"/>
</dbReference>
<dbReference type="SUPFAM" id="SSF47413">
    <property type="entry name" value="lambda repressor-like DNA-binding domains"/>
    <property type="match status" value="1"/>
</dbReference>
<dbReference type="Gene3D" id="1.10.260.40">
    <property type="entry name" value="lambda repressor-like DNA-binding domains"/>
    <property type="match status" value="1"/>
</dbReference>